<dbReference type="GO" id="GO:0016757">
    <property type="term" value="F:glycosyltransferase activity"/>
    <property type="evidence" value="ECO:0007669"/>
    <property type="project" value="UniProtKB-KW"/>
</dbReference>
<dbReference type="RefSeq" id="WP_134059982.1">
    <property type="nucleotide sequence ID" value="NZ_AP022586.1"/>
</dbReference>
<feature type="domain" description="Glycosyltransferase subfamily 4-like N-terminal" evidence="4">
    <location>
        <begin position="15"/>
        <end position="188"/>
    </location>
</feature>
<evidence type="ECO:0000313" key="5">
    <source>
        <dbReference type="EMBL" id="BBY15078.1"/>
    </source>
</evidence>
<gene>
    <name evidence="5" type="ORF">MLIT_06700</name>
</gene>
<organism evidence="5 6">
    <name type="scientific">Mycolicibacterium litorale</name>
    <dbReference type="NCBI Taxonomy" id="758802"/>
    <lineage>
        <taxon>Bacteria</taxon>
        <taxon>Bacillati</taxon>
        <taxon>Actinomycetota</taxon>
        <taxon>Actinomycetes</taxon>
        <taxon>Mycobacteriales</taxon>
        <taxon>Mycobacteriaceae</taxon>
        <taxon>Mycolicibacterium</taxon>
    </lineage>
</organism>
<dbReference type="InterPro" id="IPR028098">
    <property type="entry name" value="Glyco_trans_4-like_N"/>
</dbReference>
<dbReference type="GO" id="GO:1903509">
    <property type="term" value="P:liposaccharide metabolic process"/>
    <property type="evidence" value="ECO:0007669"/>
    <property type="project" value="UniProtKB-ARBA"/>
</dbReference>
<dbReference type="Pfam" id="PF13439">
    <property type="entry name" value="Glyco_transf_4"/>
    <property type="match status" value="1"/>
</dbReference>
<dbReference type="InterPro" id="IPR050194">
    <property type="entry name" value="Glycosyltransferase_grp1"/>
</dbReference>
<reference evidence="5 6" key="1">
    <citation type="journal article" date="2019" name="Emerg. Microbes Infect.">
        <title>Comprehensive subspecies identification of 175 nontuberculous mycobacteria species based on 7547 genomic profiles.</title>
        <authorList>
            <person name="Matsumoto Y."/>
            <person name="Kinjo T."/>
            <person name="Motooka D."/>
            <person name="Nabeya D."/>
            <person name="Jung N."/>
            <person name="Uechi K."/>
            <person name="Horii T."/>
            <person name="Iida T."/>
            <person name="Fujita J."/>
            <person name="Nakamura S."/>
        </authorList>
    </citation>
    <scope>NUCLEOTIDE SEQUENCE [LARGE SCALE GENOMIC DNA]</scope>
    <source>
        <strain evidence="5 6">JCM 17423</strain>
    </source>
</reference>
<dbReference type="GO" id="GO:0008610">
    <property type="term" value="P:lipid biosynthetic process"/>
    <property type="evidence" value="ECO:0007669"/>
    <property type="project" value="UniProtKB-ARBA"/>
</dbReference>
<sequence>MTVAIVHERLTEIAGSEHVVAELARQWPDAPIHIPIVDPRVTADFVPRVQTGPLSSAYRAARYRTYAPLLPLVPGWLRRRDFGSAEAVLISHHAFAAAAVNAAGTTPTIVYVHSPARWAWDKKMRREEAPSLPGQLALGMLSRLAIAVERSAAPNISTIVANSTTVAQRVKDHWNREAQVVHPPVNIEHYTPDPAQQRGDYFLLAGRLVAYKRPDIAIRAAVEAGVRLIVAGDGREAARCRKLADGGDVTFAGRVSNEEFRNLYRGARAMVMPGEEDFGITPVEAMACGTPVIALGVGGALDSVVDGVTGSFVTGRTDAEIVSNFAETFASFDNGRFDPVAIRERAEQFSPEVFRARMADVVAQTLAAHRRA</sequence>
<dbReference type="PANTHER" id="PTHR45947">
    <property type="entry name" value="SULFOQUINOVOSYL TRANSFERASE SQD2"/>
    <property type="match status" value="1"/>
</dbReference>
<evidence type="ECO:0000256" key="2">
    <source>
        <dbReference type="ARBA" id="ARBA00022679"/>
    </source>
</evidence>
<evidence type="ECO:0000313" key="6">
    <source>
        <dbReference type="Proteomes" id="UP000466607"/>
    </source>
</evidence>
<name>A0AAD1INV3_9MYCO</name>
<keyword evidence="2 5" id="KW-0808">Transferase</keyword>
<evidence type="ECO:0000256" key="1">
    <source>
        <dbReference type="ARBA" id="ARBA00022676"/>
    </source>
</evidence>
<dbReference type="EMBL" id="AP022586">
    <property type="protein sequence ID" value="BBY15078.1"/>
    <property type="molecule type" value="Genomic_DNA"/>
</dbReference>
<keyword evidence="1" id="KW-0328">Glycosyltransferase</keyword>
<dbReference type="GO" id="GO:1901137">
    <property type="term" value="P:carbohydrate derivative biosynthetic process"/>
    <property type="evidence" value="ECO:0007669"/>
    <property type="project" value="UniProtKB-ARBA"/>
</dbReference>
<dbReference type="Gene3D" id="3.40.50.2000">
    <property type="entry name" value="Glycogen Phosphorylase B"/>
    <property type="match status" value="2"/>
</dbReference>
<dbReference type="AlphaFoldDB" id="A0AAD1INV3"/>
<evidence type="ECO:0000259" key="3">
    <source>
        <dbReference type="Pfam" id="PF00534"/>
    </source>
</evidence>
<dbReference type="InterPro" id="IPR001296">
    <property type="entry name" value="Glyco_trans_1"/>
</dbReference>
<keyword evidence="6" id="KW-1185">Reference proteome</keyword>
<dbReference type="PANTHER" id="PTHR45947:SF3">
    <property type="entry name" value="SULFOQUINOVOSYL TRANSFERASE SQD2"/>
    <property type="match status" value="1"/>
</dbReference>
<proteinExistence type="predicted"/>
<protein>
    <submittedName>
        <fullName evidence="5">Glycosyl transferase</fullName>
    </submittedName>
</protein>
<evidence type="ECO:0000259" key="4">
    <source>
        <dbReference type="Pfam" id="PF13439"/>
    </source>
</evidence>
<accession>A0AAD1INV3</accession>
<dbReference type="SUPFAM" id="SSF53756">
    <property type="entry name" value="UDP-Glycosyltransferase/glycogen phosphorylase"/>
    <property type="match status" value="1"/>
</dbReference>
<feature type="domain" description="Glycosyl transferase family 1" evidence="3">
    <location>
        <begin position="199"/>
        <end position="322"/>
    </location>
</feature>
<dbReference type="Pfam" id="PF00534">
    <property type="entry name" value="Glycos_transf_1"/>
    <property type="match status" value="1"/>
</dbReference>
<dbReference type="Proteomes" id="UP000466607">
    <property type="component" value="Chromosome"/>
</dbReference>